<name>A0A8J6AUB3_9EUKA</name>
<feature type="compositionally biased region" description="Low complexity" evidence="2">
    <location>
        <begin position="218"/>
        <end position="227"/>
    </location>
</feature>
<reference evidence="3" key="1">
    <citation type="submission" date="2021-05" db="EMBL/GenBank/DDBJ databases">
        <title>A free-living protist that lacks canonical eukaryotic 1 DNA replication and segregation systems.</title>
        <authorList>
            <person name="Salas-Leiva D.E."/>
            <person name="Tromer E.C."/>
            <person name="Curtis B.A."/>
            <person name="Jerlstrom-Hultqvist J."/>
            <person name="Kolisko M."/>
            <person name="Yi Z."/>
            <person name="Salas-Leiva J.S."/>
            <person name="Gallot-Lavallee L."/>
            <person name="Kops G.J.P.L."/>
            <person name="Archibald J.M."/>
            <person name="Simpson A.G.B."/>
            <person name="Roger A.J."/>
        </authorList>
    </citation>
    <scope>NUCLEOTIDE SEQUENCE</scope>
    <source>
        <strain evidence="3">BICM</strain>
    </source>
</reference>
<feature type="compositionally biased region" description="Basic and acidic residues" evidence="2">
    <location>
        <begin position="136"/>
        <end position="152"/>
    </location>
</feature>
<dbReference type="PANTHER" id="PTHR37028">
    <property type="entry name" value="UNNAMED PRODUCT-RELATED"/>
    <property type="match status" value="1"/>
</dbReference>
<dbReference type="Proteomes" id="UP000717585">
    <property type="component" value="Unassembled WGS sequence"/>
</dbReference>
<feature type="region of interest" description="Disordered" evidence="2">
    <location>
        <begin position="84"/>
        <end position="152"/>
    </location>
</feature>
<dbReference type="EMBL" id="JAHDYR010000015">
    <property type="protein sequence ID" value="KAG9394363.1"/>
    <property type="molecule type" value="Genomic_DNA"/>
</dbReference>
<dbReference type="PANTHER" id="PTHR37028:SF4">
    <property type="entry name" value="ALMS MOTIF DOMAIN-CONTAINING PROTEIN"/>
    <property type="match status" value="1"/>
</dbReference>
<evidence type="ECO:0000313" key="3">
    <source>
        <dbReference type="EMBL" id="KAG9394363.1"/>
    </source>
</evidence>
<evidence type="ECO:0000256" key="1">
    <source>
        <dbReference type="SAM" id="Coils"/>
    </source>
</evidence>
<dbReference type="OrthoDB" id="70300at2759"/>
<proteinExistence type="predicted"/>
<protein>
    <submittedName>
        <fullName evidence="3">Uncharacterized protein</fullName>
    </submittedName>
</protein>
<evidence type="ECO:0000256" key="2">
    <source>
        <dbReference type="SAM" id="MobiDB-lite"/>
    </source>
</evidence>
<keyword evidence="4" id="KW-1185">Reference proteome</keyword>
<comment type="caution">
    <text evidence="3">The sequence shown here is derived from an EMBL/GenBank/DDBJ whole genome shotgun (WGS) entry which is preliminary data.</text>
</comment>
<evidence type="ECO:0000313" key="4">
    <source>
        <dbReference type="Proteomes" id="UP000717585"/>
    </source>
</evidence>
<accession>A0A8J6AUB3</accession>
<gene>
    <name evidence="3" type="ORF">J8273_4004</name>
</gene>
<feature type="region of interest" description="Disordered" evidence="2">
    <location>
        <begin position="190"/>
        <end position="257"/>
    </location>
</feature>
<feature type="coiled-coil region" evidence="1">
    <location>
        <begin position="398"/>
        <end position="425"/>
    </location>
</feature>
<sequence>MDIPIVEDMDEVIAPPSTFNSHMAHCRTPSASTAHNDPIFRDLEEYTGSLTLPTPQFRPETVTGPDDTLPEPTGYAMIHASDFPQGVTRPTHRRQASTPVMGSKCDVSPVTHRPSSVRSAAPSSSLFHRSQHRLAQRKEALEQQKREKEAKELAECTFKPTINKRPTSATLVRSAEVDVATRLFNESMKRKQAAQAIEQTKNEQFKKTHTFSPHTNRSRNPSRPTSRGAVFERLYDSRPSSTGPESPASRTVSSKQTFDEFISRQQRAEFRKKVRAEEVLLGEMARSTFKPMINKASEKMIDSRSEASWARLTEPRKPAAGEEYSFTPSIQERSRQMRGRSAMELSVIDPMKAQVRRDQARRAKEQAEAEEATFTPKIVSRCAKSRLGAMLQDPAQYLQQLSASAQAKEEERQRVFAQREEAELEGCSFRPTINECPAFMKNVAARRKAMRGDA</sequence>
<keyword evidence="1" id="KW-0175">Coiled coil</keyword>
<feature type="compositionally biased region" description="Polar residues" evidence="2">
    <location>
        <begin position="238"/>
        <end position="256"/>
    </location>
</feature>
<dbReference type="AlphaFoldDB" id="A0A8J6AUB3"/>
<organism evidence="3 4">
    <name type="scientific">Carpediemonas membranifera</name>
    <dbReference type="NCBI Taxonomy" id="201153"/>
    <lineage>
        <taxon>Eukaryota</taxon>
        <taxon>Metamonada</taxon>
        <taxon>Carpediemonas-like organisms</taxon>
        <taxon>Carpediemonas</taxon>
    </lineage>
</organism>
<feature type="compositionally biased region" description="Low complexity" evidence="2">
    <location>
        <begin position="113"/>
        <end position="125"/>
    </location>
</feature>